<dbReference type="KEGG" id="sedi:EBB79_05750"/>
<dbReference type="PANTHER" id="PTHR42684">
    <property type="entry name" value="ADENOSYLMETHIONINE-8-AMINO-7-OXONONANOATE AMINOTRANSFERASE"/>
    <property type="match status" value="1"/>
</dbReference>
<comment type="catalytic activity">
    <reaction evidence="8 9">
        <text>(8S)-8-amino-7-oxononanoate + S-adenosyl-L-methionine = S-adenosyl-4-methylsulfanyl-2-oxobutanoate + (7R,8S)-7,8-diammoniononanoate</text>
        <dbReference type="Rhea" id="RHEA:16861"/>
        <dbReference type="ChEBI" id="CHEBI:16490"/>
        <dbReference type="ChEBI" id="CHEBI:59789"/>
        <dbReference type="ChEBI" id="CHEBI:149468"/>
        <dbReference type="ChEBI" id="CHEBI:149469"/>
        <dbReference type="EC" id="2.6.1.62"/>
    </reaction>
</comment>
<keyword evidence="3 9" id="KW-0032">Aminotransferase</keyword>
<keyword evidence="5 9" id="KW-0949">S-adenosyl-L-methionine</keyword>
<feature type="binding site" evidence="9">
    <location>
        <begin position="115"/>
        <end position="116"/>
    </location>
    <ligand>
        <name>pyridoxal 5'-phosphate</name>
        <dbReference type="ChEBI" id="CHEBI:597326"/>
    </ligand>
</feature>
<comment type="function">
    <text evidence="9">Catalyzes the transfer of the alpha-amino group from S-adenosyl-L-methionine (SAM) to 7-keto-8-aminopelargonic acid (KAPA) to form 7,8-diaminopelargonic acid (DAPA). It is the only aminotransferase known to utilize SAM as an amino donor.</text>
</comment>
<feature type="binding site" evidence="9">
    <location>
        <position position="253"/>
    </location>
    <ligand>
        <name>pyridoxal 5'-phosphate</name>
        <dbReference type="ChEBI" id="CHEBI:597326"/>
    </ligand>
</feature>
<dbReference type="GO" id="GO:0030170">
    <property type="term" value="F:pyridoxal phosphate binding"/>
    <property type="evidence" value="ECO:0007669"/>
    <property type="project" value="UniProtKB-UniRule"/>
</dbReference>
<dbReference type="GO" id="GO:0009102">
    <property type="term" value="P:biotin biosynthetic process"/>
    <property type="evidence" value="ECO:0007669"/>
    <property type="project" value="UniProtKB-UniRule"/>
</dbReference>
<feature type="binding site" evidence="9">
    <location>
        <position position="315"/>
    </location>
    <ligand>
        <name>substrate</name>
    </ligand>
</feature>
<reference evidence="10 11" key="1">
    <citation type="submission" date="2018-10" db="EMBL/GenBank/DDBJ databases">
        <title>Parasedimentitalea marina sp. nov., a psychrophilic bacterium isolated from deep seawater of the New Britain Trench.</title>
        <authorList>
            <person name="Cao J."/>
        </authorList>
    </citation>
    <scope>NUCLEOTIDE SEQUENCE [LARGE SCALE GENOMIC DNA]</scope>
    <source>
        <strain evidence="10 11">W43</strain>
    </source>
</reference>
<dbReference type="EMBL" id="CP033219">
    <property type="protein sequence ID" value="AZV77442.1"/>
    <property type="molecule type" value="Genomic_DNA"/>
</dbReference>
<feature type="binding site" evidence="9">
    <location>
        <position position="399"/>
    </location>
    <ligand>
        <name>substrate</name>
    </ligand>
</feature>
<name>A0A3T0N0E5_9RHOB</name>
<dbReference type="UniPathway" id="UPA00078">
    <property type="reaction ID" value="UER00160"/>
</dbReference>
<comment type="cofactor">
    <cofactor evidence="1 9">
        <name>pyridoxal 5'-phosphate</name>
        <dbReference type="ChEBI" id="CHEBI:597326"/>
    </cofactor>
</comment>
<accession>A0A3T0N0E5</accession>
<dbReference type="PROSITE" id="PS00600">
    <property type="entry name" value="AA_TRANSFER_CLASS_3"/>
    <property type="match status" value="1"/>
</dbReference>
<dbReference type="GO" id="GO:0005737">
    <property type="term" value="C:cytoplasm"/>
    <property type="evidence" value="ECO:0007669"/>
    <property type="project" value="UniProtKB-SubCell"/>
</dbReference>
<dbReference type="PANTHER" id="PTHR42684:SF17">
    <property type="entry name" value="ADENOSYLMETHIONINE-8-AMINO-7-OXONONANOATE AMINOTRANSFERASE"/>
    <property type="match status" value="1"/>
</dbReference>
<feature type="binding site" evidence="9">
    <location>
        <position position="148"/>
    </location>
    <ligand>
        <name>substrate</name>
    </ligand>
</feature>
<evidence type="ECO:0000256" key="5">
    <source>
        <dbReference type="ARBA" id="ARBA00022691"/>
    </source>
</evidence>
<dbReference type="Gene3D" id="3.40.640.10">
    <property type="entry name" value="Type I PLP-dependent aspartate aminotransferase-like (Major domain)"/>
    <property type="match status" value="1"/>
</dbReference>
<evidence type="ECO:0000256" key="2">
    <source>
        <dbReference type="ARBA" id="ARBA00005063"/>
    </source>
</evidence>
<dbReference type="Gene3D" id="3.90.1150.10">
    <property type="entry name" value="Aspartate Aminotransferase, domain 1"/>
    <property type="match status" value="1"/>
</dbReference>
<feature type="binding site" evidence="9">
    <location>
        <position position="282"/>
    </location>
    <ligand>
        <name>substrate</name>
    </ligand>
</feature>
<evidence type="ECO:0000313" key="10">
    <source>
        <dbReference type="EMBL" id="AZV77442.1"/>
    </source>
</evidence>
<dbReference type="CDD" id="cd00610">
    <property type="entry name" value="OAT_like"/>
    <property type="match status" value="1"/>
</dbReference>
<evidence type="ECO:0000256" key="9">
    <source>
        <dbReference type="HAMAP-Rule" id="MF_00834"/>
    </source>
</evidence>
<protein>
    <recommendedName>
        <fullName evidence="9">Adenosylmethionine-8-amino-7-oxononanoate aminotransferase</fullName>
        <ecNumber evidence="9">2.6.1.62</ecNumber>
    </recommendedName>
    <alternativeName>
        <fullName evidence="9">7,8-diamino-pelargonic acid aminotransferase</fullName>
        <shortName evidence="9">DAPA AT</shortName>
        <shortName evidence="9">DAPA aminotransferase</shortName>
    </alternativeName>
    <alternativeName>
        <fullName evidence="9">7,8-diaminononanoate synthase</fullName>
        <shortName evidence="9">DANS</shortName>
    </alternativeName>
    <alternativeName>
        <fullName evidence="9">Diaminopelargonic acid synthase</fullName>
    </alternativeName>
</protein>
<keyword evidence="6 9" id="KW-0093">Biotin biosynthesis</keyword>
<keyword evidence="9" id="KW-0963">Cytoplasm</keyword>
<organism evidence="10 11">
    <name type="scientific">Parasedimentitalea marina</name>
    <dbReference type="NCBI Taxonomy" id="2483033"/>
    <lineage>
        <taxon>Bacteria</taxon>
        <taxon>Pseudomonadati</taxon>
        <taxon>Pseudomonadota</taxon>
        <taxon>Alphaproteobacteria</taxon>
        <taxon>Rhodobacterales</taxon>
        <taxon>Paracoccaceae</taxon>
        <taxon>Parasedimentitalea</taxon>
    </lineage>
</organism>
<sequence>MSADDLTQLEFDQQHLWHPYTNVTQPGPTFVVKESQGVHLTLDDGCQVIDAMSSWWCMMHGHRNPRVTQAMHDQLDRLPHVMFGGLTHDPAINLGRKLLEITPDSLTRIFYCDSGSVSVEVAMKMAVQYQHAMGFEGRSQFATVRSGYHGDTWKAMSVCDPDTGMHHLFQGALSVQHFVSRPPIRLTEEWIDDPARNGLGDLRALLEANTEQIAGFILEPVVQGTGGMYFYHPEYLNQARALCDELGILLIFDEIATGFGRTGKMFATDFCSVEPDIICLGKGLTAGHISFACTMTNDRVATGIGGGNPGIFMHGPTYMANPLACVAALASLELLTEQDTYATVAAIAAQMRSQLEPARALPNVADVRVLGAIGVIEMTHRVSADQAHGLAREMGVFLRPFGNNVYTMPPFITTPDQLTQITDGMLRLAREL</sequence>
<dbReference type="HAMAP" id="MF_00834">
    <property type="entry name" value="BioA"/>
    <property type="match status" value="1"/>
</dbReference>
<evidence type="ECO:0000256" key="8">
    <source>
        <dbReference type="ARBA" id="ARBA00048449"/>
    </source>
</evidence>
<dbReference type="Proteomes" id="UP000283063">
    <property type="component" value="Chromosome"/>
</dbReference>
<dbReference type="SUPFAM" id="SSF53383">
    <property type="entry name" value="PLP-dependent transferases"/>
    <property type="match status" value="1"/>
</dbReference>
<dbReference type="InterPro" id="IPR005814">
    <property type="entry name" value="Aminotrans_3"/>
</dbReference>
<comment type="subunit">
    <text evidence="9">Homodimer.</text>
</comment>
<dbReference type="FunFam" id="3.40.640.10:FF:000004">
    <property type="entry name" value="Acetylornithine aminotransferase"/>
    <property type="match status" value="1"/>
</dbReference>
<feature type="site" description="Participates in the substrate recognition with KAPA and in a stacking interaction with the adenine ring of SAM" evidence="9">
    <location>
        <position position="20"/>
    </location>
</feature>
<dbReference type="EC" id="2.6.1.62" evidence="9"/>
<evidence type="ECO:0000256" key="4">
    <source>
        <dbReference type="ARBA" id="ARBA00022679"/>
    </source>
</evidence>
<dbReference type="InterPro" id="IPR015422">
    <property type="entry name" value="PyrdxlP-dep_Trfase_small"/>
</dbReference>
<dbReference type="Pfam" id="PF00202">
    <property type="entry name" value="Aminotran_3"/>
    <property type="match status" value="1"/>
</dbReference>
<comment type="similarity">
    <text evidence="9">Belongs to the class-III pyridoxal-phosphate-dependent aminotransferase family. BioA subfamily.</text>
</comment>
<feature type="binding site" evidence="9">
    <location>
        <position position="55"/>
    </location>
    <ligand>
        <name>substrate</name>
    </ligand>
</feature>
<feature type="modified residue" description="N6-(pyridoxal phosphate)lysine" evidence="9">
    <location>
        <position position="282"/>
    </location>
</feature>
<dbReference type="RefSeq" id="WP_127747998.1">
    <property type="nucleotide sequence ID" value="NZ_CP033219.1"/>
</dbReference>
<gene>
    <name evidence="9 10" type="primary">bioA</name>
    <name evidence="10" type="ORF">EBB79_05750</name>
</gene>
<keyword evidence="11" id="KW-1185">Reference proteome</keyword>
<evidence type="ECO:0000313" key="11">
    <source>
        <dbReference type="Proteomes" id="UP000283063"/>
    </source>
</evidence>
<dbReference type="AlphaFoldDB" id="A0A3T0N0E5"/>
<comment type="pathway">
    <text evidence="2 9">Cofactor biosynthesis; biotin biosynthesis; 7,8-diaminononanoate from 8-amino-7-oxononanoate (SAM route): step 1/1.</text>
</comment>
<keyword evidence="4 9" id="KW-0808">Transferase</keyword>
<evidence type="ECO:0000256" key="6">
    <source>
        <dbReference type="ARBA" id="ARBA00022756"/>
    </source>
</evidence>
<dbReference type="InterPro" id="IPR049704">
    <property type="entry name" value="Aminotrans_3_PPA_site"/>
</dbReference>
<evidence type="ECO:0000256" key="3">
    <source>
        <dbReference type="ARBA" id="ARBA00022576"/>
    </source>
</evidence>
<evidence type="ECO:0000256" key="1">
    <source>
        <dbReference type="ARBA" id="ARBA00001933"/>
    </source>
</evidence>
<evidence type="ECO:0000256" key="7">
    <source>
        <dbReference type="ARBA" id="ARBA00022898"/>
    </source>
</evidence>
<dbReference type="NCBIfam" id="NF004624">
    <property type="entry name" value="PRK05964.1"/>
    <property type="match status" value="1"/>
</dbReference>
<feature type="binding site" evidence="9">
    <location>
        <begin position="316"/>
        <end position="317"/>
    </location>
    <ligand>
        <name>pyridoxal 5'-phosphate</name>
        <dbReference type="ChEBI" id="CHEBI:597326"/>
    </ligand>
</feature>
<dbReference type="InterPro" id="IPR005815">
    <property type="entry name" value="BioA"/>
</dbReference>
<dbReference type="InterPro" id="IPR015424">
    <property type="entry name" value="PyrdxlP-dep_Trfase"/>
</dbReference>
<dbReference type="OrthoDB" id="9801834at2"/>
<keyword evidence="7 9" id="KW-0663">Pyridoxal phosphate</keyword>
<dbReference type="InterPro" id="IPR015421">
    <property type="entry name" value="PyrdxlP-dep_Trfase_major"/>
</dbReference>
<comment type="subcellular location">
    <subcellularLocation>
        <location evidence="9">Cytoplasm</location>
    </subcellularLocation>
</comment>
<dbReference type="GO" id="GO:0004015">
    <property type="term" value="F:adenosylmethionine-8-amino-7-oxononanoate transaminase activity"/>
    <property type="evidence" value="ECO:0007669"/>
    <property type="project" value="UniProtKB-UniRule"/>
</dbReference>
<dbReference type="NCBIfam" id="TIGR00508">
    <property type="entry name" value="bioA"/>
    <property type="match status" value="1"/>
</dbReference>
<proteinExistence type="inferred from homology"/>